<evidence type="ECO:0000313" key="2">
    <source>
        <dbReference type="Proteomes" id="UP000028605"/>
    </source>
</evidence>
<evidence type="ECO:0008006" key="3">
    <source>
        <dbReference type="Google" id="ProtNLM"/>
    </source>
</evidence>
<dbReference type="RefSeq" id="WP_226930238.1">
    <property type="nucleotide sequence ID" value="NZ_JMPK01000060.1"/>
</dbReference>
<name>A0ABD3ZCD1_HAFAL</name>
<reference evidence="2" key="1">
    <citation type="submission" date="2014-05" db="EMBL/GenBank/DDBJ databases">
        <title>ATOL: Assembling a taxonomically balanced genome-scale reconstruction of the evolutionary history of the Enterobacteriaceae.</title>
        <authorList>
            <person name="Plunkett G. III"/>
            <person name="Neeno-Eckwall E.C."/>
            <person name="Glasner J.D."/>
            <person name="Perna N.T."/>
        </authorList>
    </citation>
    <scope>NUCLEOTIDE SEQUENCE [LARGE SCALE GENOMIC DNA]</scope>
    <source>
        <strain evidence="2">ATCC 13337</strain>
    </source>
</reference>
<dbReference type="GeneID" id="56892674"/>
<dbReference type="AlphaFoldDB" id="A0ABD3ZCD1"/>
<accession>A0ABD3ZCD1</accession>
<sequence length="272" mass="30966">MVGALYIYKYREFSINNLNALQDNKIWFSRGSNFNDPFDCSMNVPVTLTSRESIKNFIINNPTKSSLVEMAKNDHSLLENIVDSQFNAAKIQLEKYGIENHELSPVFNIVSGALLRSFVCCFSKNATNPLLWSHYAGSHSGYCIRFKKEILLKDLLPSQHGDVKYSNSPVNLMNGLYDGSNAAKDIIFSKSLPWIYEDEYRLIHSELAVNDSDNYRVCDYSDDAIDCIILGYSAGEKNLKLLKSIFNDKKVFFKKIERGTHDYNLHVGTGRL</sequence>
<dbReference type="Pfam" id="PF11185">
    <property type="entry name" value="DUF2971"/>
    <property type="match status" value="1"/>
</dbReference>
<protein>
    <recommendedName>
        <fullName evidence="3">DUF2971 domain-containing protein</fullName>
    </recommendedName>
</protein>
<gene>
    <name evidence="1" type="ORF">GHAL_3605</name>
</gene>
<proteinExistence type="predicted"/>
<dbReference type="Proteomes" id="UP000028605">
    <property type="component" value="Unassembled WGS sequence"/>
</dbReference>
<evidence type="ECO:0000313" key="1">
    <source>
        <dbReference type="EMBL" id="KFC86205.1"/>
    </source>
</evidence>
<dbReference type="InterPro" id="IPR021352">
    <property type="entry name" value="DUF2971"/>
</dbReference>
<comment type="caution">
    <text evidence="1">The sequence shown here is derived from an EMBL/GenBank/DDBJ whole genome shotgun (WGS) entry which is preliminary data.</text>
</comment>
<organism evidence="1 2">
    <name type="scientific">Hafnia alvei ATCC 13337</name>
    <dbReference type="NCBI Taxonomy" id="910996"/>
    <lineage>
        <taxon>Bacteria</taxon>
        <taxon>Pseudomonadati</taxon>
        <taxon>Pseudomonadota</taxon>
        <taxon>Gammaproteobacteria</taxon>
        <taxon>Enterobacterales</taxon>
        <taxon>Hafniaceae</taxon>
        <taxon>Hafnia</taxon>
    </lineage>
</organism>
<dbReference type="EMBL" id="JMPK01000060">
    <property type="protein sequence ID" value="KFC86205.1"/>
    <property type="molecule type" value="Genomic_DNA"/>
</dbReference>